<organism evidence="3 4">
    <name type="scientific">Mollisia scopiformis</name>
    <name type="common">Conifer needle endophyte fungus</name>
    <name type="synonym">Phialocephala scopiformis</name>
    <dbReference type="NCBI Taxonomy" id="149040"/>
    <lineage>
        <taxon>Eukaryota</taxon>
        <taxon>Fungi</taxon>
        <taxon>Dikarya</taxon>
        <taxon>Ascomycota</taxon>
        <taxon>Pezizomycotina</taxon>
        <taxon>Leotiomycetes</taxon>
        <taxon>Helotiales</taxon>
        <taxon>Mollisiaceae</taxon>
        <taxon>Mollisia</taxon>
    </lineage>
</organism>
<keyword evidence="1" id="KW-1133">Transmembrane helix</keyword>
<dbReference type="RefSeq" id="XP_018066694.1">
    <property type="nucleotide sequence ID" value="XM_018218690.1"/>
</dbReference>
<feature type="transmembrane region" description="Helical" evidence="1">
    <location>
        <begin position="447"/>
        <end position="469"/>
    </location>
</feature>
<keyword evidence="1" id="KW-0472">Membrane</keyword>
<evidence type="ECO:0000256" key="1">
    <source>
        <dbReference type="SAM" id="Phobius"/>
    </source>
</evidence>
<proteinExistence type="predicted"/>
<accession>A0A194WXC9</accession>
<feature type="signal peptide" evidence="2">
    <location>
        <begin position="1"/>
        <end position="18"/>
    </location>
</feature>
<feature type="transmembrane region" description="Helical" evidence="1">
    <location>
        <begin position="515"/>
        <end position="532"/>
    </location>
</feature>
<feature type="transmembrane region" description="Helical" evidence="1">
    <location>
        <begin position="415"/>
        <end position="435"/>
    </location>
</feature>
<evidence type="ECO:0000256" key="2">
    <source>
        <dbReference type="SAM" id="SignalP"/>
    </source>
</evidence>
<reference evidence="3 4" key="1">
    <citation type="submission" date="2015-10" db="EMBL/GenBank/DDBJ databases">
        <title>Full genome of DAOMC 229536 Phialocephala scopiformis, a fungal endophyte of spruce producing the potent anti-insectan compound rugulosin.</title>
        <authorList>
            <consortium name="DOE Joint Genome Institute"/>
            <person name="Walker A.K."/>
            <person name="Frasz S.L."/>
            <person name="Seifert K.A."/>
            <person name="Miller J.D."/>
            <person name="Mondo S.J."/>
            <person name="Labutti K."/>
            <person name="Lipzen A."/>
            <person name="Dockter R."/>
            <person name="Kennedy M."/>
            <person name="Grigoriev I.V."/>
            <person name="Spatafora J.W."/>
        </authorList>
    </citation>
    <scope>NUCLEOTIDE SEQUENCE [LARGE SCALE GENOMIC DNA]</scope>
    <source>
        <strain evidence="3 4">CBS 120377</strain>
    </source>
</reference>
<feature type="transmembrane region" description="Helical" evidence="1">
    <location>
        <begin position="147"/>
        <end position="166"/>
    </location>
</feature>
<sequence length="546" mass="60860">MRGVNLLALLAVVTTVAAVNMHVDFTQACWTVVNESIQQNPSLANETTLQCGQSYSPSTPPALNVNISLPVCIERWPGWQMSDVTTLNQWVGPLVGFLLPALVFVLVIPRNYRVPRGDPFFNKHIIVSVLWLIFAFCLLMLDVLIWIMMVFGLAGLIIVGAIDEGLKDRRILRSIEKAGEHGIYSRAQASYALAVTLVGTIKPREDLHDVQPNGLVGDVIAQICDTPNLIHAKEKLGQLLNQQMSYGIQIGAPVVFYLGPYVYSLFDATSRLGDNDTAHAIAFGLWYGLIVLTATSCCCVVGLNDPSLIEGIFDTHVEKPRTVKAFFSPYESQHRSVWIFNRPWCARTWANAKIVHVGSPDNDKAIHPNVRKILNSKGLSVLSCFLAISAISIICGLAFSISFFTPRIGFGCRATTILCHGASQIILIMCWFYYNEEDERKTQLIKWPVYILSGLLFMFSVFIAIGGTIMQLLGVYRNCICKAGLRFWFDQAPGVVNGYSAGSRLWVSVDQDRNSWYLLCWSVLYLGMGNFMRMKAKTREQIEALR</sequence>
<protein>
    <submittedName>
        <fullName evidence="3">Uncharacterized protein</fullName>
    </submittedName>
</protein>
<feature type="chain" id="PRO_5008267560" evidence="2">
    <location>
        <begin position="19"/>
        <end position="546"/>
    </location>
</feature>
<gene>
    <name evidence="3" type="ORF">LY89DRAFT_721986</name>
</gene>
<feature type="transmembrane region" description="Helical" evidence="1">
    <location>
        <begin position="90"/>
        <end position="108"/>
    </location>
</feature>
<feature type="transmembrane region" description="Helical" evidence="1">
    <location>
        <begin position="379"/>
        <end position="403"/>
    </location>
</feature>
<keyword evidence="1" id="KW-0812">Transmembrane</keyword>
<dbReference type="KEGG" id="psco:LY89DRAFT_721986"/>
<feature type="transmembrane region" description="Helical" evidence="1">
    <location>
        <begin position="120"/>
        <end position="141"/>
    </location>
</feature>
<dbReference type="OrthoDB" id="5392263at2759"/>
<name>A0A194WXC9_MOLSC</name>
<evidence type="ECO:0000313" key="3">
    <source>
        <dbReference type="EMBL" id="KUJ12339.1"/>
    </source>
</evidence>
<evidence type="ECO:0000313" key="4">
    <source>
        <dbReference type="Proteomes" id="UP000070700"/>
    </source>
</evidence>
<dbReference type="Proteomes" id="UP000070700">
    <property type="component" value="Unassembled WGS sequence"/>
</dbReference>
<dbReference type="EMBL" id="KQ947424">
    <property type="protein sequence ID" value="KUJ12339.1"/>
    <property type="molecule type" value="Genomic_DNA"/>
</dbReference>
<keyword evidence="2" id="KW-0732">Signal</keyword>
<feature type="transmembrane region" description="Helical" evidence="1">
    <location>
        <begin position="283"/>
        <end position="303"/>
    </location>
</feature>
<keyword evidence="4" id="KW-1185">Reference proteome</keyword>
<dbReference type="AlphaFoldDB" id="A0A194WXC9"/>
<dbReference type="GeneID" id="28828416"/>
<dbReference type="InParanoid" id="A0A194WXC9"/>
<feature type="transmembrane region" description="Helical" evidence="1">
    <location>
        <begin position="244"/>
        <end position="263"/>
    </location>
</feature>